<evidence type="ECO:0000256" key="1">
    <source>
        <dbReference type="ARBA" id="ARBA00005352"/>
    </source>
</evidence>
<dbReference type="PANTHER" id="PTHR13056">
    <property type="entry name" value="VACUOLAR FUSION PROTEIN CCZ1 HOMOLOG-RELATED"/>
    <property type="match status" value="1"/>
</dbReference>
<evidence type="ECO:0000313" key="5">
    <source>
        <dbReference type="EMBL" id="KAF4313387.1"/>
    </source>
</evidence>
<feature type="compositionally biased region" description="Basic and acidic residues" evidence="2">
    <location>
        <begin position="433"/>
        <end position="442"/>
    </location>
</feature>
<sequence length="865" mass="95383">MAARVVPAQLAFLAIFCPYLADNDDAFREQLVFYYSNKATRRNEDDKHDDENERLRQIGLAQGMIDFARSFSDGEPVDHVDTEKSRIVMHEFEQGWWVLASIDLTRLPAGPSASNEQPAVEYSVREVAPPELLLRQLLRAHSIFRLHHGPSLADLYVRLPRQKFCNILDRFWSRFAKDWDVLLHGNPATDIYPAMKLAAGGELGMGVGEEEWGSGEREVFEDFTSRTEGMLDMVVSRFGEPRSNKQKESHTEMAAEDEEPWMGTGRSPESTDGVIFSGVGALSRSSLRDISNWMRWLYTFGDHAYGVKENPGSDRRRRRRRERMSRQNNRLDGHRRTASQKSPRAVPLRNSSSLPPRIPRPIVTAVEQSLDQASSAADAAQDRERTGDEQQGRSDGDTWMKYLTWGYSSSWGGKRPSLEQRSSELSEQSTQTRAEDDQEKNRQLSMQHADPRPDVDPAEEASKAQVRRENNGHFLIGLQGDLEEIIMNNDDDTERHEDGDTGTNWEGRTLLRTLHVKVNNQSDDEESSEATVSQPQYRYERVRVIIYVHRPFITTMLFEARTATLSYPSFYRHLHSYLAPLHKPLAASTSPSRIAARIAAASNPYTTTSGGTGPNQQPIYDLIYDPLNLTVHSGIPNIPEPGTAGAEGFTISNGSANGPSWTRVEALNVHSQVLTTLGSARRAPNDIERTAKTSRGWWLVWMRLPPSRPMADNLVSPESPALPAILGRTPSAKASASSLKSSTPSMSGTTELSSANEEESTLEESSTGPAPTGSQSLPTATLREAILIRRSREAAGPASGRGSRHGASASVGSAAASSLWRLGLGGGNSAAATGGAAAGWGPRGLAEGVGIDARRYVEGLLSLNR</sequence>
<dbReference type="Pfam" id="PF19031">
    <property type="entry name" value="Intu_longin_1"/>
    <property type="match status" value="1"/>
</dbReference>
<comment type="caution">
    <text evidence="5">The sequence shown here is derived from an EMBL/GenBank/DDBJ whole genome shotgun (WGS) entry which is preliminary data.</text>
</comment>
<feature type="compositionally biased region" description="Basic and acidic residues" evidence="2">
    <location>
        <begin position="380"/>
        <end position="397"/>
    </location>
</feature>
<feature type="signal peptide" evidence="3">
    <location>
        <begin position="1"/>
        <end position="21"/>
    </location>
</feature>
<feature type="chain" id="PRO_5034832740" evidence="3">
    <location>
        <begin position="22"/>
        <end position="865"/>
    </location>
</feature>
<dbReference type="InterPro" id="IPR013176">
    <property type="entry name" value="Ccz1"/>
</dbReference>
<feature type="region of interest" description="Disordered" evidence="2">
    <location>
        <begin position="239"/>
        <end position="272"/>
    </location>
</feature>
<feature type="compositionally biased region" description="Low complexity" evidence="2">
    <location>
        <begin position="733"/>
        <end position="755"/>
    </location>
</feature>
<dbReference type="GO" id="GO:0016192">
    <property type="term" value="P:vesicle-mediated transport"/>
    <property type="evidence" value="ECO:0007669"/>
    <property type="project" value="InterPro"/>
</dbReference>
<evidence type="ECO:0000256" key="2">
    <source>
        <dbReference type="SAM" id="MobiDB-lite"/>
    </source>
</evidence>
<dbReference type="InterPro" id="IPR043987">
    <property type="entry name" value="CCZ1/INTU/HSP4_longin_1"/>
</dbReference>
<feature type="compositionally biased region" description="Basic and acidic residues" evidence="2">
    <location>
        <begin position="449"/>
        <end position="469"/>
    </location>
</feature>
<feature type="domain" description="CCZ1/INTU/HSP4 first Longin" evidence="4">
    <location>
        <begin position="11"/>
        <end position="148"/>
    </location>
</feature>
<dbReference type="AlphaFoldDB" id="A0A8H4J7W7"/>
<evidence type="ECO:0000256" key="3">
    <source>
        <dbReference type="SAM" id="SignalP"/>
    </source>
</evidence>
<accession>A0A8H4J7W7</accession>
<keyword evidence="3" id="KW-0732">Signal</keyword>
<keyword evidence="6" id="KW-1185">Reference proteome</keyword>
<organism evidence="5 6">
    <name type="scientific">Botryosphaeria dothidea</name>
    <dbReference type="NCBI Taxonomy" id="55169"/>
    <lineage>
        <taxon>Eukaryota</taxon>
        <taxon>Fungi</taxon>
        <taxon>Dikarya</taxon>
        <taxon>Ascomycota</taxon>
        <taxon>Pezizomycotina</taxon>
        <taxon>Dothideomycetes</taxon>
        <taxon>Dothideomycetes incertae sedis</taxon>
        <taxon>Botryosphaeriales</taxon>
        <taxon>Botryosphaeriaceae</taxon>
        <taxon>Botryosphaeria</taxon>
    </lineage>
</organism>
<feature type="region of interest" description="Disordered" evidence="2">
    <location>
        <begin position="307"/>
        <end position="397"/>
    </location>
</feature>
<comment type="similarity">
    <text evidence="1">Belongs to the CCZ1 family.</text>
</comment>
<dbReference type="PANTHER" id="PTHR13056:SF0">
    <property type="entry name" value="VACUOLAR FUSION PROTEIN CCZ1 HOMOLOG-RELATED"/>
    <property type="match status" value="1"/>
</dbReference>
<evidence type="ECO:0000313" key="6">
    <source>
        <dbReference type="Proteomes" id="UP000572817"/>
    </source>
</evidence>
<proteinExistence type="inferred from homology"/>
<dbReference type="Proteomes" id="UP000572817">
    <property type="component" value="Unassembled WGS sequence"/>
</dbReference>
<name>A0A8H4J7W7_9PEZI</name>
<dbReference type="OrthoDB" id="240546at2759"/>
<evidence type="ECO:0000259" key="4">
    <source>
        <dbReference type="Pfam" id="PF19031"/>
    </source>
</evidence>
<dbReference type="GO" id="GO:0035658">
    <property type="term" value="C:Mon1-Ccz1 complex"/>
    <property type="evidence" value="ECO:0007669"/>
    <property type="project" value="InterPro"/>
</dbReference>
<protein>
    <submittedName>
        <fullName evidence="5">Vacuolar fusion protein</fullName>
    </submittedName>
</protein>
<reference evidence="5" key="1">
    <citation type="submission" date="2020-04" db="EMBL/GenBank/DDBJ databases">
        <title>Genome Assembly and Annotation of Botryosphaeria dothidea sdau 11-99, a Latent Pathogen of Apple Fruit Ring Rot in China.</title>
        <authorList>
            <person name="Yu C."/>
            <person name="Diao Y."/>
            <person name="Lu Q."/>
            <person name="Zhao J."/>
            <person name="Cui S."/>
            <person name="Peng C."/>
            <person name="He B."/>
            <person name="Liu H."/>
        </authorList>
    </citation>
    <scope>NUCLEOTIDE SEQUENCE [LARGE SCALE GENOMIC DNA]</scope>
    <source>
        <strain evidence="5">Sdau11-99</strain>
    </source>
</reference>
<feature type="region of interest" description="Disordered" evidence="2">
    <location>
        <begin position="733"/>
        <end position="779"/>
    </location>
</feature>
<feature type="compositionally biased region" description="Polar residues" evidence="2">
    <location>
        <begin position="768"/>
        <end position="779"/>
    </location>
</feature>
<feature type="compositionally biased region" description="Basic and acidic residues" evidence="2">
    <location>
        <begin position="239"/>
        <end position="253"/>
    </location>
</feature>
<gene>
    <name evidence="5" type="ORF">GTA08_BOTSDO00273</name>
</gene>
<feature type="compositionally biased region" description="Low complexity" evidence="2">
    <location>
        <begin position="368"/>
        <end position="379"/>
    </location>
</feature>
<feature type="region of interest" description="Disordered" evidence="2">
    <location>
        <begin position="410"/>
        <end position="469"/>
    </location>
</feature>
<dbReference type="EMBL" id="WWBZ02000001">
    <property type="protein sequence ID" value="KAF4313387.1"/>
    <property type="molecule type" value="Genomic_DNA"/>
</dbReference>